<gene>
    <name evidence="1" type="ORF">UFOVP130_25</name>
</gene>
<name>A0A6J5LBX6_9CAUD</name>
<reference evidence="1" key="1">
    <citation type="submission" date="2020-04" db="EMBL/GenBank/DDBJ databases">
        <authorList>
            <person name="Chiriac C."/>
            <person name="Salcher M."/>
            <person name="Ghai R."/>
            <person name="Kavagutti S V."/>
        </authorList>
    </citation>
    <scope>NUCLEOTIDE SEQUENCE</scope>
</reference>
<proteinExistence type="predicted"/>
<evidence type="ECO:0000313" key="1">
    <source>
        <dbReference type="EMBL" id="CAB4130676.1"/>
    </source>
</evidence>
<dbReference type="EMBL" id="LR796251">
    <property type="protein sequence ID" value="CAB4130676.1"/>
    <property type="molecule type" value="Genomic_DNA"/>
</dbReference>
<accession>A0A6J5LBX6</accession>
<sequence length="362" mass="35134">MKKIVTLLLCAAAMLAQTAPTQVSGSTLASSLPGILNGNFNSLYNTQLGRSVTGFGYSFPGAAGVPVTRYMTVPFACTINAWNMTVEGGAATTANLTNASNLLALTSGTGIWPGQTVTGTGIAGGTTVASQPGLASLSMSQAATATGFTNLTFTANTTGNTTNTSTTVTVASATGLAVGQTVTGTGIAGSTTVAALVGTTVTLSAAATATGTGVALSFTTGSYAYATNADVNVIIPTANAAIAAGMTITGTNTTGTATVSTYAAGPAVMLSAAATATSTGTALTFKNSATVDIWKVATGSTLPTVANTITAGAVPSLTGNAVSSTTLTNWTTAVSANDILAFNLSSVGGNPASVGIVLGCAR</sequence>
<protein>
    <submittedName>
        <fullName evidence="1">Uncharacterized protein</fullName>
    </submittedName>
</protein>
<organism evidence="1">
    <name type="scientific">uncultured Caudovirales phage</name>
    <dbReference type="NCBI Taxonomy" id="2100421"/>
    <lineage>
        <taxon>Viruses</taxon>
        <taxon>Duplodnaviria</taxon>
        <taxon>Heunggongvirae</taxon>
        <taxon>Uroviricota</taxon>
        <taxon>Caudoviricetes</taxon>
        <taxon>Peduoviridae</taxon>
        <taxon>Maltschvirus</taxon>
        <taxon>Maltschvirus maltsch</taxon>
    </lineage>
</organism>